<dbReference type="Proteomes" id="UP000828048">
    <property type="component" value="Chromosome 10"/>
</dbReference>
<sequence>MLQSFVCSSILPVKSSLLNQGYVTQLQLPVKRIQNYKHKHSLWNTESKRKTLVIRSKLLGSHPSESKKEHVVGQIQREIFKKWDIFYRFMRPYSVLGTVRTSAVVPTILLNIYWNGLNQLFDVEIDKVNKPYLPIASGEISTEFGIALTSMLLLMSFTMGIMFQSPPLLYGLLALFVVTSAYSIELPLLRWKGNPFLAAFTLMTIRGLAIPPAFFMHIQKYVLGRPFVLTRSLVFAVAIFSLLSITCAIIKDVPDVDGDREHGVQTLSVILGKEKAFWVGISLLLSGYGSAMVVGASSSCFTNKLVTVLGHGALASLLWLRACSIDFERKESM</sequence>
<dbReference type="EMBL" id="CM037160">
    <property type="protein sequence ID" value="KAH7839450.1"/>
    <property type="molecule type" value="Genomic_DNA"/>
</dbReference>
<protein>
    <submittedName>
        <fullName evidence="1">Uncharacterized protein</fullName>
    </submittedName>
</protein>
<organism evidence="1 2">
    <name type="scientific">Vaccinium darrowii</name>
    <dbReference type="NCBI Taxonomy" id="229202"/>
    <lineage>
        <taxon>Eukaryota</taxon>
        <taxon>Viridiplantae</taxon>
        <taxon>Streptophyta</taxon>
        <taxon>Embryophyta</taxon>
        <taxon>Tracheophyta</taxon>
        <taxon>Spermatophyta</taxon>
        <taxon>Magnoliopsida</taxon>
        <taxon>eudicotyledons</taxon>
        <taxon>Gunneridae</taxon>
        <taxon>Pentapetalae</taxon>
        <taxon>asterids</taxon>
        <taxon>Ericales</taxon>
        <taxon>Ericaceae</taxon>
        <taxon>Vaccinioideae</taxon>
        <taxon>Vaccinieae</taxon>
        <taxon>Vaccinium</taxon>
    </lineage>
</organism>
<accession>A0ACB7XFA7</accession>
<proteinExistence type="predicted"/>
<reference evidence="1 2" key="1">
    <citation type="journal article" date="2021" name="Hortic Res">
        <title>High-quality reference genome and annotation aids understanding of berry development for evergreen blueberry (Vaccinium darrowii).</title>
        <authorList>
            <person name="Yu J."/>
            <person name="Hulse-Kemp A.M."/>
            <person name="Babiker E."/>
            <person name="Staton M."/>
        </authorList>
    </citation>
    <scope>NUCLEOTIDE SEQUENCE [LARGE SCALE GENOMIC DNA]</scope>
    <source>
        <strain evidence="2">cv. NJ 8807/NJ 8810</strain>
        <tissue evidence="1">Young leaf</tissue>
    </source>
</reference>
<evidence type="ECO:0000313" key="1">
    <source>
        <dbReference type="EMBL" id="KAH7839450.1"/>
    </source>
</evidence>
<evidence type="ECO:0000313" key="2">
    <source>
        <dbReference type="Proteomes" id="UP000828048"/>
    </source>
</evidence>
<name>A0ACB7XFA7_9ERIC</name>
<gene>
    <name evidence="1" type="ORF">Vadar_004318</name>
</gene>
<keyword evidence="2" id="KW-1185">Reference proteome</keyword>
<comment type="caution">
    <text evidence="1">The sequence shown here is derived from an EMBL/GenBank/DDBJ whole genome shotgun (WGS) entry which is preliminary data.</text>
</comment>